<name>A0A2P2MWZ3_RHIMU</name>
<reference evidence="1" key="1">
    <citation type="submission" date="2018-02" db="EMBL/GenBank/DDBJ databases">
        <title>Rhizophora mucronata_Transcriptome.</title>
        <authorList>
            <person name="Meera S.P."/>
            <person name="Sreeshan A."/>
            <person name="Augustine A."/>
        </authorList>
    </citation>
    <scope>NUCLEOTIDE SEQUENCE</scope>
    <source>
        <tissue evidence="1">Leaf</tissue>
    </source>
</reference>
<accession>A0A2P2MWZ3</accession>
<proteinExistence type="predicted"/>
<sequence length="37" mass="4632">MHRRKQCHSGKSTHYRRLLCRRYLKWFPVATMLCPNR</sequence>
<protein>
    <submittedName>
        <fullName evidence="1">Uncharacterized protein</fullName>
    </submittedName>
</protein>
<organism evidence="1">
    <name type="scientific">Rhizophora mucronata</name>
    <name type="common">Asiatic mangrove</name>
    <dbReference type="NCBI Taxonomy" id="61149"/>
    <lineage>
        <taxon>Eukaryota</taxon>
        <taxon>Viridiplantae</taxon>
        <taxon>Streptophyta</taxon>
        <taxon>Embryophyta</taxon>
        <taxon>Tracheophyta</taxon>
        <taxon>Spermatophyta</taxon>
        <taxon>Magnoliopsida</taxon>
        <taxon>eudicotyledons</taxon>
        <taxon>Gunneridae</taxon>
        <taxon>Pentapetalae</taxon>
        <taxon>rosids</taxon>
        <taxon>fabids</taxon>
        <taxon>Malpighiales</taxon>
        <taxon>Rhizophoraceae</taxon>
        <taxon>Rhizophora</taxon>
    </lineage>
</organism>
<evidence type="ECO:0000313" key="1">
    <source>
        <dbReference type="EMBL" id="MBX34746.1"/>
    </source>
</evidence>
<dbReference type="EMBL" id="GGEC01054262">
    <property type="protein sequence ID" value="MBX34746.1"/>
    <property type="molecule type" value="Transcribed_RNA"/>
</dbReference>
<dbReference type="AlphaFoldDB" id="A0A2P2MWZ3"/>